<keyword evidence="3" id="KW-0121">Carboxypeptidase</keyword>
<dbReference type="InterPro" id="IPR029058">
    <property type="entry name" value="AB_hydrolase_fold"/>
</dbReference>
<dbReference type="STRING" id="436010.A0A167WCV5"/>
<protein>
    <recommendedName>
        <fullName evidence="2">carboxypeptidase C</fullName>
        <ecNumber evidence="2">3.4.16.5</ecNumber>
    </recommendedName>
</protein>
<dbReference type="PRINTS" id="PR00724">
    <property type="entry name" value="CRBOXYPTASEC"/>
</dbReference>
<feature type="signal peptide" evidence="7">
    <location>
        <begin position="1"/>
        <end position="20"/>
    </location>
</feature>
<comment type="similarity">
    <text evidence="1">Belongs to the peptidase S10 family.</text>
</comment>
<dbReference type="GO" id="GO:0000324">
    <property type="term" value="C:fungal-type vacuole"/>
    <property type="evidence" value="ECO:0007669"/>
    <property type="project" value="TreeGrafter"/>
</dbReference>
<feature type="chain" id="PRO_5007893879" description="carboxypeptidase C" evidence="7">
    <location>
        <begin position="21"/>
        <end position="476"/>
    </location>
</feature>
<name>A0A167WCV5_9AGAM</name>
<organism evidence="8 9">
    <name type="scientific">Athelia psychrophila</name>
    <dbReference type="NCBI Taxonomy" id="1759441"/>
    <lineage>
        <taxon>Eukaryota</taxon>
        <taxon>Fungi</taxon>
        <taxon>Dikarya</taxon>
        <taxon>Basidiomycota</taxon>
        <taxon>Agaricomycotina</taxon>
        <taxon>Agaricomycetes</taxon>
        <taxon>Agaricomycetidae</taxon>
        <taxon>Atheliales</taxon>
        <taxon>Atheliaceae</taxon>
        <taxon>Athelia</taxon>
    </lineage>
</organism>
<evidence type="ECO:0000256" key="6">
    <source>
        <dbReference type="ARBA" id="ARBA00023180"/>
    </source>
</evidence>
<evidence type="ECO:0000256" key="3">
    <source>
        <dbReference type="ARBA" id="ARBA00022645"/>
    </source>
</evidence>
<reference evidence="8 9" key="1">
    <citation type="journal article" date="2016" name="Mol. Biol. Evol.">
        <title>Comparative Genomics of Early-Diverging Mushroom-Forming Fungi Provides Insights into the Origins of Lignocellulose Decay Capabilities.</title>
        <authorList>
            <person name="Nagy L.G."/>
            <person name="Riley R."/>
            <person name="Tritt A."/>
            <person name="Adam C."/>
            <person name="Daum C."/>
            <person name="Floudas D."/>
            <person name="Sun H."/>
            <person name="Yadav J.S."/>
            <person name="Pangilinan J."/>
            <person name="Larsson K.H."/>
            <person name="Matsuura K."/>
            <person name="Barry K."/>
            <person name="Labutti K."/>
            <person name="Kuo R."/>
            <person name="Ohm R.A."/>
            <person name="Bhattacharya S.S."/>
            <person name="Shirouzu T."/>
            <person name="Yoshinaga Y."/>
            <person name="Martin F.M."/>
            <person name="Grigoriev I.V."/>
            <person name="Hibbett D.S."/>
        </authorList>
    </citation>
    <scope>NUCLEOTIDE SEQUENCE [LARGE SCALE GENOMIC DNA]</scope>
    <source>
        <strain evidence="8 9">CBS 109695</strain>
    </source>
</reference>
<evidence type="ECO:0000256" key="7">
    <source>
        <dbReference type="SAM" id="SignalP"/>
    </source>
</evidence>
<sequence length="476" mass="53384">MIQWIRIILFIVTLVVSTSATQQSFQVVADLDKAYVTDPGLCDNGSKQYSGYLTGSPLFFWFFESRSSAQTDPIGIWLNGGPGSSSLVGMDFVGPCQIVLSSEGVPVMQTREWSWNRNQSILMIDNPKGTGFSQHLFPAVDSTYLAAVDLYEFLQSFIRTFPQYAQHELALNSLSYGGHYAPVYSAYILHRNALVKGDHSLFGDVWDSAVADERAILNLRSISIGNGWFSTTAQAKAHVDFSCGKAEGVPILLTESECNWSYRQWEKCETMLTQCEGIHIGPNCAAAGIFCLDIFKLYKMHGYNSFDWRTKISYPEDLITQFYNNVSTQIALGVLPASASVAIQWHAHSSYVNLEFTTSGDHWTRTDYLIERILRSGIDVLKYEGLVDWTCNFLGIRHLMSHLPGYAHQEVFNGVDLTPWAPFGKYAGEYKCLRGSSSEGLLCYLEIEEAGHIVAHNKPREAAWMIDNWVQRRTVG</sequence>
<dbReference type="GO" id="GO:0006508">
    <property type="term" value="P:proteolysis"/>
    <property type="evidence" value="ECO:0007669"/>
    <property type="project" value="UniProtKB-KW"/>
</dbReference>
<dbReference type="InterPro" id="IPR001563">
    <property type="entry name" value="Peptidase_S10"/>
</dbReference>
<dbReference type="GO" id="GO:0004185">
    <property type="term" value="F:serine-type carboxypeptidase activity"/>
    <property type="evidence" value="ECO:0007669"/>
    <property type="project" value="UniProtKB-EC"/>
</dbReference>
<dbReference type="OrthoDB" id="443318at2759"/>
<evidence type="ECO:0000256" key="5">
    <source>
        <dbReference type="ARBA" id="ARBA00022801"/>
    </source>
</evidence>
<dbReference type="Gene3D" id="3.40.50.1820">
    <property type="entry name" value="alpha/beta hydrolase"/>
    <property type="match status" value="1"/>
</dbReference>
<evidence type="ECO:0000256" key="2">
    <source>
        <dbReference type="ARBA" id="ARBA00012446"/>
    </source>
</evidence>
<keyword evidence="6" id="KW-0325">Glycoprotein</keyword>
<dbReference type="Gene3D" id="1.10.287.410">
    <property type="match status" value="1"/>
</dbReference>
<evidence type="ECO:0000313" key="8">
    <source>
        <dbReference type="EMBL" id="KZP05946.1"/>
    </source>
</evidence>
<evidence type="ECO:0000313" key="9">
    <source>
        <dbReference type="Proteomes" id="UP000076532"/>
    </source>
</evidence>
<dbReference type="AlphaFoldDB" id="A0A167WCV5"/>
<keyword evidence="7" id="KW-0732">Signal</keyword>
<dbReference type="SUPFAM" id="SSF53474">
    <property type="entry name" value="alpha/beta-Hydrolases"/>
    <property type="match status" value="1"/>
</dbReference>
<dbReference type="Pfam" id="PF00450">
    <property type="entry name" value="Peptidase_S10"/>
    <property type="match status" value="1"/>
</dbReference>
<dbReference type="EMBL" id="KV417811">
    <property type="protein sequence ID" value="KZP05946.1"/>
    <property type="molecule type" value="Genomic_DNA"/>
</dbReference>
<proteinExistence type="inferred from homology"/>
<keyword evidence="9" id="KW-1185">Reference proteome</keyword>
<keyword evidence="5" id="KW-0378">Hydrolase</keyword>
<dbReference type="Proteomes" id="UP000076532">
    <property type="component" value="Unassembled WGS sequence"/>
</dbReference>
<gene>
    <name evidence="8" type="ORF">FIBSPDRAFT_1053821</name>
</gene>
<keyword evidence="4" id="KW-0645">Protease</keyword>
<accession>A0A167WCV5</accession>
<dbReference type="PANTHER" id="PTHR11802:SF113">
    <property type="entry name" value="SERINE CARBOXYPEPTIDASE CTSA-4.1"/>
    <property type="match status" value="1"/>
</dbReference>
<evidence type="ECO:0000256" key="4">
    <source>
        <dbReference type="ARBA" id="ARBA00022670"/>
    </source>
</evidence>
<dbReference type="PANTHER" id="PTHR11802">
    <property type="entry name" value="SERINE PROTEASE FAMILY S10 SERINE CARBOXYPEPTIDASE"/>
    <property type="match status" value="1"/>
</dbReference>
<dbReference type="EC" id="3.4.16.5" evidence="2"/>
<evidence type="ECO:0000256" key="1">
    <source>
        <dbReference type="ARBA" id="ARBA00009431"/>
    </source>
</evidence>